<evidence type="ECO:0000313" key="8">
    <source>
        <dbReference type="Proteomes" id="UP001429580"/>
    </source>
</evidence>
<dbReference type="Proteomes" id="UP001429580">
    <property type="component" value="Unassembled WGS sequence"/>
</dbReference>
<dbReference type="PANTHER" id="PTHR38776:SF1">
    <property type="entry name" value="MLTA-INTERACTING PROTEIN-RELATED"/>
    <property type="match status" value="1"/>
</dbReference>
<dbReference type="InterPro" id="IPR010583">
    <property type="entry name" value="MipA"/>
</dbReference>
<organism evidence="7 8">
    <name type="scientific">Pseudochelatococcus lubricantis</name>
    <dbReference type="NCBI Taxonomy" id="1538102"/>
    <lineage>
        <taxon>Bacteria</taxon>
        <taxon>Pseudomonadati</taxon>
        <taxon>Pseudomonadota</taxon>
        <taxon>Alphaproteobacteria</taxon>
        <taxon>Hyphomicrobiales</taxon>
        <taxon>Chelatococcaceae</taxon>
        <taxon>Pseudochelatococcus</taxon>
    </lineage>
</organism>
<evidence type="ECO:0000256" key="4">
    <source>
        <dbReference type="ARBA" id="ARBA00023136"/>
    </source>
</evidence>
<name>A0ABX0V1E5_9HYPH</name>
<feature type="signal peptide" evidence="6">
    <location>
        <begin position="1"/>
        <end position="30"/>
    </location>
</feature>
<keyword evidence="8" id="KW-1185">Reference proteome</keyword>
<accession>A0ABX0V1E5</accession>
<evidence type="ECO:0000313" key="7">
    <source>
        <dbReference type="EMBL" id="NIJ58438.1"/>
    </source>
</evidence>
<dbReference type="RefSeq" id="WP_166952707.1">
    <property type="nucleotide sequence ID" value="NZ_JAASQI010000005.1"/>
</dbReference>
<comment type="similarity">
    <text evidence="2">Belongs to the MipA/OmpV family.</text>
</comment>
<feature type="chain" id="PRO_5046678537" evidence="6">
    <location>
        <begin position="31"/>
        <end position="303"/>
    </location>
</feature>
<gene>
    <name evidence="7" type="ORF">FHS82_002286</name>
</gene>
<reference evidence="7 8" key="1">
    <citation type="submission" date="2020-03" db="EMBL/GenBank/DDBJ databases">
        <title>Genomic Encyclopedia of Type Strains, Phase IV (KMG-IV): sequencing the most valuable type-strain genomes for metagenomic binning, comparative biology and taxonomic classification.</title>
        <authorList>
            <person name="Goeker M."/>
        </authorList>
    </citation>
    <scope>NUCLEOTIDE SEQUENCE [LARGE SCALE GENOMIC DNA]</scope>
    <source>
        <strain evidence="7 8">DSM 103870</strain>
    </source>
</reference>
<keyword evidence="5" id="KW-0998">Cell outer membrane</keyword>
<keyword evidence="3 6" id="KW-0732">Signal</keyword>
<evidence type="ECO:0000256" key="6">
    <source>
        <dbReference type="SAM" id="SignalP"/>
    </source>
</evidence>
<dbReference type="PANTHER" id="PTHR38776">
    <property type="entry name" value="MLTA-INTERACTING PROTEIN-RELATED"/>
    <property type="match status" value="1"/>
</dbReference>
<sequence length="303" mass="32771">MLRFAFSRGAALAVAAGVLCFDAVGASAVAQDAGYDPYATQGSASSGSVFPYFSPTPVSSARWVATVSANVNVGPSFIGSDKYTFTPYPLISIRRGGQARRPSIPGDGFQLDLLNHEYLSFGPVGRYKSGRYFANDRKLFGLRKLPWTVEGGAFVEVWPTHNLRGRVEARHGFRDEDGWVVDLAADFVQPFGQFTFTVGPRASWASGKSMRNTFGVNEYEASLNNLVFPQHGLYAYKPESGFQSAGAATSLAYRLNDAWSATATASYSRLVGDAGRSPIVRRLGGERNQFNFGLTAAYSFGVN</sequence>
<comment type="caution">
    <text evidence="7">The sequence shown here is derived from an EMBL/GenBank/DDBJ whole genome shotgun (WGS) entry which is preliminary data.</text>
</comment>
<dbReference type="EMBL" id="JAASQI010000005">
    <property type="protein sequence ID" value="NIJ58438.1"/>
    <property type="molecule type" value="Genomic_DNA"/>
</dbReference>
<protein>
    <submittedName>
        <fullName evidence="7">Outer membrane scaffolding protein for murein synthesis (MipA/OmpV family)</fullName>
    </submittedName>
</protein>
<evidence type="ECO:0000256" key="5">
    <source>
        <dbReference type="ARBA" id="ARBA00023237"/>
    </source>
</evidence>
<proteinExistence type="inferred from homology"/>
<evidence type="ECO:0000256" key="1">
    <source>
        <dbReference type="ARBA" id="ARBA00004442"/>
    </source>
</evidence>
<evidence type="ECO:0000256" key="2">
    <source>
        <dbReference type="ARBA" id="ARBA00005722"/>
    </source>
</evidence>
<comment type="subcellular location">
    <subcellularLocation>
        <location evidence="1">Cell outer membrane</location>
    </subcellularLocation>
</comment>
<evidence type="ECO:0000256" key="3">
    <source>
        <dbReference type="ARBA" id="ARBA00022729"/>
    </source>
</evidence>
<keyword evidence="4" id="KW-0472">Membrane</keyword>
<dbReference type="Pfam" id="PF06629">
    <property type="entry name" value="MipA"/>
    <property type="match status" value="1"/>
</dbReference>